<dbReference type="AlphaFoldDB" id="A0A2V0P9H4"/>
<dbReference type="PANTHER" id="PTHR32194:SF4">
    <property type="entry name" value="PROTEASOME SUBUNIT BETA TYPE-7"/>
    <property type="match status" value="1"/>
</dbReference>
<comment type="subunit">
    <text evidence="11">Component of the proteasome complex.</text>
</comment>
<keyword evidence="5" id="KW-0645">Protease</keyword>
<comment type="similarity">
    <text evidence="11">Belongs to the peptidase T1B family.</text>
</comment>
<proteinExistence type="inferred from homology"/>
<dbReference type="GO" id="GO:0005737">
    <property type="term" value="C:cytoplasm"/>
    <property type="evidence" value="ECO:0007669"/>
    <property type="project" value="UniProtKB-SubCell"/>
</dbReference>
<dbReference type="STRING" id="307507.A0A2V0P9H4"/>
<keyword evidence="7" id="KW-0378">Hydrolase</keyword>
<dbReference type="GO" id="GO:0051603">
    <property type="term" value="P:proteolysis involved in protein catabolic process"/>
    <property type="evidence" value="ECO:0007669"/>
    <property type="project" value="InterPro"/>
</dbReference>
<comment type="subunit">
    <text evidence="3">Component of the 20S core complex of the 26S proteasome. The 26S proteasome is composed of a core protease (CP), known as the 20S proteasome, capped at one or both ends by the 19S regulatory particle (RP/PA700). The 20S proteasome core is composed of 28 subunits that are arranged in four stacked rings, resulting in a barrel-shaped structure. The two end rings are each formed by seven alpha subunits, and the two central rings are each formed by seven beta subunits. The catalytic chamber with the active sites is on the inside of the barrel.</text>
</comment>
<evidence type="ECO:0000256" key="2">
    <source>
        <dbReference type="ARBA" id="ARBA00002000"/>
    </source>
</evidence>
<comment type="function">
    <text evidence="2">The proteasome is a multicatalytic proteinase complex which is characterized by its ability to cleave peptides with Arg, Phe, Tyr, Leu, and Glu adjacent to the leaving group at neutral or slightly basic pH. The proteasome has an ATP-dependent proteolytic activity.</text>
</comment>
<dbReference type="CDD" id="cd03763">
    <property type="entry name" value="proteasome_beta_type_7"/>
    <property type="match status" value="1"/>
</dbReference>
<keyword evidence="6" id="KW-0888">Threonine protease</keyword>
<evidence type="ECO:0000313" key="13">
    <source>
        <dbReference type="Proteomes" id="UP000247498"/>
    </source>
</evidence>
<dbReference type="Pfam" id="PF00227">
    <property type="entry name" value="Proteasome"/>
    <property type="match status" value="1"/>
</dbReference>
<dbReference type="InParanoid" id="A0A2V0P9H4"/>
<dbReference type="InterPro" id="IPR000243">
    <property type="entry name" value="Pept_T1A_subB"/>
</dbReference>
<dbReference type="InterPro" id="IPR029055">
    <property type="entry name" value="Ntn_hydrolases_N"/>
</dbReference>
<comment type="caution">
    <text evidence="12">The sequence shown here is derived from an EMBL/GenBank/DDBJ whole genome shotgun (WGS) entry which is preliminary data.</text>
</comment>
<dbReference type="InterPro" id="IPR023333">
    <property type="entry name" value="Proteasome_suB-type"/>
</dbReference>
<dbReference type="InterPro" id="IPR001353">
    <property type="entry name" value="Proteasome_sua/b"/>
</dbReference>
<keyword evidence="8 11" id="KW-0647">Proteasome</keyword>
<dbReference type="EMBL" id="BDRX01000044">
    <property type="protein sequence ID" value="GBF93745.1"/>
    <property type="molecule type" value="Genomic_DNA"/>
</dbReference>
<evidence type="ECO:0000313" key="12">
    <source>
        <dbReference type="EMBL" id="GBF93745.1"/>
    </source>
</evidence>
<dbReference type="GO" id="GO:0005839">
    <property type="term" value="C:proteasome core complex"/>
    <property type="evidence" value="ECO:0007669"/>
    <property type="project" value="InterPro"/>
</dbReference>
<dbReference type="PANTHER" id="PTHR32194">
    <property type="entry name" value="METALLOPROTEASE TLDD"/>
    <property type="match status" value="1"/>
</dbReference>
<name>A0A2V0P9H4_9CHLO</name>
<evidence type="ECO:0000256" key="11">
    <source>
        <dbReference type="RuleBase" id="RU004203"/>
    </source>
</evidence>
<dbReference type="PROSITE" id="PS51476">
    <property type="entry name" value="PROTEASOME_BETA_2"/>
    <property type="match status" value="1"/>
</dbReference>
<protein>
    <recommendedName>
        <fullName evidence="11">Proteasome subunit beta</fullName>
    </recommendedName>
</protein>
<evidence type="ECO:0000256" key="4">
    <source>
        <dbReference type="ARBA" id="ARBA00022490"/>
    </source>
</evidence>
<reference evidence="12 13" key="1">
    <citation type="journal article" date="2018" name="Sci. Rep.">
        <title>Raphidocelis subcapitata (=Pseudokirchneriella subcapitata) provides an insight into genome evolution and environmental adaptations in the Sphaeropleales.</title>
        <authorList>
            <person name="Suzuki S."/>
            <person name="Yamaguchi H."/>
            <person name="Nakajima N."/>
            <person name="Kawachi M."/>
        </authorList>
    </citation>
    <scope>NUCLEOTIDE SEQUENCE [LARGE SCALE GENOMIC DNA]</scope>
    <source>
        <strain evidence="12 13">NIES-35</strain>
    </source>
</reference>
<evidence type="ECO:0000256" key="5">
    <source>
        <dbReference type="ARBA" id="ARBA00022670"/>
    </source>
</evidence>
<evidence type="ECO:0000256" key="3">
    <source>
        <dbReference type="ARBA" id="ARBA00011517"/>
    </source>
</evidence>
<dbReference type="OrthoDB" id="429533at2759"/>
<keyword evidence="9 11" id="KW-0539">Nucleus</keyword>
<evidence type="ECO:0000256" key="6">
    <source>
        <dbReference type="ARBA" id="ARBA00022698"/>
    </source>
</evidence>
<comment type="catalytic activity">
    <reaction evidence="1">
        <text>Cleavage of peptide bonds with very broad specificity.</text>
        <dbReference type="EC" id="3.4.25.1"/>
    </reaction>
</comment>
<dbReference type="SUPFAM" id="SSF56235">
    <property type="entry name" value="N-terminal nucleophile aminohydrolases (Ntn hydrolases)"/>
    <property type="match status" value="1"/>
</dbReference>
<gene>
    <name evidence="12" type="ORF">Rsub_06077</name>
</gene>
<dbReference type="PRINTS" id="PR00141">
    <property type="entry name" value="PROTEASOME"/>
</dbReference>
<dbReference type="FunFam" id="3.60.20.10:FF:000005">
    <property type="entry name" value="Proteasome subunit beta type-2"/>
    <property type="match status" value="1"/>
</dbReference>
<keyword evidence="4 11" id="KW-0963">Cytoplasm</keyword>
<dbReference type="Gene3D" id="3.60.20.10">
    <property type="entry name" value="Glutamine Phosphoribosylpyrophosphate, subunit 1, domain 1"/>
    <property type="match status" value="1"/>
</dbReference>
<comment type="subcellular location">
    <subcellularLocation>
        <location evidence="11">Cytoplasm</location>
    </subcellularLocation>
    <subcellularLocation>
        <location evidence="11">Nucleus</location>
    </subcellularLocation>
</comment>
<evidence type="ECO:0000256" key="1">
    <source>
        <dbReference type="ARBA" id="ARBA00001198"/>
    </source>
</evidence>
<dbReference type="GO" id="GO:0004298">
    <property type="term" value="F:threonine-type endopeptidase activity"/>
    <property type="evidence" value="ECO:0007669"/>
    <property type="project" value="UniProtKB-KW"/>
</dbReference>
<evidence type="ECO:0000256" key="9">
    <source>
        <dbReference type="ARBA" id="ARBA00023242"/>
    </source>
</evidence>
<evidence type="ECO:0000256" key="8">
    <source>
        <dbReference type="ARBA" id="ARBA00022942"/>
    </source>
</evidence>
<dbReference type="Proteomes" id="UP000247498">
    <property type="component" value="Unassembled WGS sequence"/>
</dbReference>
<dbReference type="InterPro" id="IPR016050">
    <property type="entry name" value="Proteasome_bsu_CS"/>
</dbReference>
<evidence type="ECO:0000256" key="7">
    <source>
        <dbReference type="ARBA" id="ARBA00022801"/>
    </source>
</evidence>
<dbReference type="GO" id="GO:0005634">
    <property type="term" value="C:nucleus"/>
    <property type="evidence" value="ECO:0007669"/>
    <property type="project" value="UniProtKB-SubCell"/>
</dbReference>
<keyword evidence="13" id="KW-1185">Reference proteome</keyword>
<dbReference type="FunCoup" id="A0A2V0P9H4">
    <property type="interactions" value="2305"/>
</dbReference>
<feature type="active site" description="Nucleophile" evidence="10">
    <location>
        <position position="34"/>
    </location>
</feature>
<accession>A0A2V0P9H4</accession>
<evidence type="ECO:0000256" key="10">
    <source>
        <dbReference type="PIRSR" id="PIRSR600243-1"/>
    </source>
</evidence>
<sequence length="267" mass="28434">MGSNGGGFSFDLCKRNALLERKGMAPPSAWKTGTTIAGVVFKDGVVLGADTRSTSGSTVADKNCEKIHYIAPNIYCCGAGTAADTMNVTAMISSALDLHRYATGRESRIVTAMTMLKSHLFKYQGHVSAALVLGGVDLNGPHLFTIFPHGSTDCLPYATMGSGSLNAMSVFEAGFKEDMSREEAMALVAAAIRSGVYNDLGSGSNVDLCVITKDGVDYLRNHELLMGKTYQREFPVKYPKGTAPVIKERVIPLTALEITEGEAMDTS</sequence>
<dbReference type="PROSITE" id="PS00854">
    <property type="entry name" value="PROTEASOME_BETA_1"/>
    <property type="match status" value="1"/>
</dbReference>
<comment type="function">
    <text evidence="11">Component of the proteasome, a multicatalytic proteinase complex which is characterized by its ability to cleave peptides with Arg, Phe, Tyr, Leu, and Glu adjacent to the leaving group at neutral or slightly basic pH. The proteasome has an ATP-dependent proteolytic activity.</text>
</comment>
<organism evidence="12 13">
    <name type="scientific">Raphidocelis subcapitata</name>
    <dbReference type="NCBI Taxonomy" id="307507"/>
    <lineage>
        <taxon>Eukaryota</taxon>
        <taxon>Viridiplantae</taxon>
        <taxon>Chlorophyta</taxon>
        <taxon>core chlorophytes</taxon>
        <taxon>Chlorophyceae</taxon>
        <taxon>CS clade</taxon>
        <taxon>Sphaeropleales</taxon>
        <taxon>Selenastraceae</taxon>
        <taxon>Raphidocelis</taxon>
    </lineage>
</organism>